<dbReference type="InterPro" id="IPR050452">
    <property type="entry name" value="Metacaspase"/>
</dbReference>
<keyword evidence="5" id="KW-1185">Reference proteome</keyword>
<dbReference type="GO" id="GO:0006508">
    <property type="term" value="P:proteolysis"/>
    <property type="evidence" value="ECO:0007669"/>
    <property type="project" value="InterPro"/>
</dbReference>
<evidence type="ECO:0000256" key="1">
    <source>
        <dbReference type="ARBA" id="ARBA00009005"/>
    </source>
</evidence>
<dbReference type="GO" id="GO:0004197">
    <property type="term" value="F:cysteine-type endopeptidase activity"/>
    <property type="evidence" value="ECO:0007669"/>
    <property type="project" value="InterPro"/>
</dbReference>
<feature type="region of interest" description="Disordered" evidence="2">
    <location>
        <begin position="1003"/>
        <end position="1023"/>
    </location>
</feature>
<name>A0A1C7LLC1_GRIFR</name>
<organism evidence="4 5">
    <name type="scientific">Grifola frondosa</name>
    <name type="common">Maitake</name>
    <name type="synonym">Polyporus frondosus</name>
    <dbReference type="NCBI Taxonomy" id="5627"/>
    <lineage>
        <taxon>Eukaryota</taxon>
        <taxon>Fungi</taxon>
        <taxon>Dikarya</taxon>
        <taxon>Basidiomycota</taxon>
        <taxon>Agaricomycotina</taxon>
        <taxon>Agaricomycetes</taxon>
        <taxon>Polyporales</taxon>
        <taxon>Grifolaceae</taxon>
        <taxon>Grifola</taxon>
    </lineage>
</organism>
<comment type="caution">
    <text evidence="4">The sequence shown here is derived from an EMBL/GenBank/DDBJ whole genome shotgun (WGS) entry which is preliminary data.</text>
</comment>
<protein>
    <submittedName>
        <fullName evidence="4">Metacaspase-1</fullName>
    </submittedName>
</protein>
<evidence type="ECO:0000313" key="4">
    <source>
        <dbReference type="EMBL" id="OBZ65523.1"/>
    </source>
</evidence>
<comment type="similarity">
    <text evidence="1">Belongs to the peptidase C14B family.</text>
</comment>
<dbReference type="PANTHER" id="PTHR48104:SF30">
    <property type="entry name" value="METACASPASE-1"/>
    <property type="match status" value="1"/>
</dbReference>
<dbReference type="Proteomes" id="UP000092993">
    <property type="component" value="Unassembled WGS sequence"/>
</dbReference>
<feature type="domain" description="Peptidase C14 caspase" evidence="3">
    <location>
        <begin position="201"/>
        <end position="551"/>
    </location>
</feature>
<evidence type="ECO:0000259" key="3">
    <source>
        <dbReference type="Pfam" id="PF00656"/>
    </source>
</evidence>
<dbReference type="AlphaFoldDB" id="A0A1C7LLC1"/>
<dbReference type="OrthoDB" id="3223806at2759"/>
<dbReference type="Pfam" id="PF00656">
    <property type="entry name" value="Peptidase_C14"/>
    <property type="match status" value="1"/>
</dbReference>
<dbReference type="PANTHER" id="PTHR48104">
    <property type="entry name" value="METACASPASE-4"/>
    <property type="match status" value="1"/>
</dbReference>
<reference evidence="4 5" key="1">
    <citation type="submission" date="2016-03" db="EMBL/GenBank/DDBJ databases">
        <title>Whole genome sequencing of Grifola frondosa 9006-11.</title>
        <authorList>
            <person name="Min B."/>
            <person name="Park H."/>
            <person name="Kim J.-G."/>
            <person name="Cho H."/>
            <person name="Oh Y.-L."/>
            <person name="Kong W.-S."/>
            <person name="Choi I.-G."/>
        </authorList>
    </citation>
    <scope>NUCLEOTIDE SEQUENCE [LARGE SCALE GENOMIC DNA]</scope>
    <source>
        <strain evidence="4 5">9006-11</strain>
    </source>
</reference>
<sequence>MFRREGNCTPEPSREQPELTSLLRTLENCDTLHTSRIYEWCSSGALKLVPERLLLRWSYSFSISHWLCTGLGKWEEVQTSVTKPYKRGDSEPSESLHNFWISVNKFMFELVGALKVDQGICRRDDQLSPRFKPWALGLSPTREGCAGGTSVLQTRPRPLVVCSATLVTAIDTQTRPQLSGQLSTCGLLTAVPADFANTSPKKKALLIGITYSATSRSQNSDFRELLGPHEDAKRMRTLLIDKYEYKSEDITLMLDGQGDAKLEPTRFNIRREIHLLVEDAQPGDRFVFFYSGHSGQIESKSRSEDDGMDEYIIPADHEGLAPEKQHRMIIDNELRKWLVDPLPIGARLTAIFDSCHSGTLLDLDHYLCNRVFFPWISKGTRRPRLKWIPNARRDAVDRSPTGVRIYQHTRLSGERVRTRHTSVDVLPASGSQAKQVSIKRRTSSVHSKQAMPASSLDSKRPADALSQVREEIISPPELEIPRCGSPVSYQCTGLCRPEDALHTPDVVSISACTDGQQTFEDSKGRSMTHYLVEQLNKNHHPSFKELMTGLGISLHKHARRMHCWGIKRLLSYERKQHFSDPAAPEANEEELPDVECSEFIDPQLGSQRPLYLRIITRTLLYPGLDLLPYSNELLPVYTFYLLFDNFLLWKLVTHIEPCGHCGMIPLSGYCDRLRIGKRRRSVQGSEQRLFPTVLVRPLWRSYDQTDPPFLFLEPPCLFNFPPDMSKRKNSDVEFALEETGLSALCIKQLLANPDLSTVIALLLNTPGIDETEVKRTRISLPSFSMEKWIDVAEQLGLRIYPALIEFKPLIVPQCYLSPSFHEEIYIAAWAAMDVYSERIFQHTEVAGLKLLDPWLVPVVALFRGRINDRPEEVMPRNKLSTGAAVEHMFFIVGHLLFFVIELKYTMGSDSNLAQLFLELLSMAEINLNSDFADLKIYGLLTDLTQFEFYAYDPSTKTFLQDPSSLITSNWREGFLHDMINVGNRLFSLILQAYIETLRMTCDQSDKRGKSGTQLLKEPSLDHTRPSLDKWQRALQLALDAQAQLGKLPNDESMHEESASEGLALLTQSVQLLRRVTTNTSDSDIPSVDTLRTMSKASMKKWRTRALQVQSKAVDESWS</sequence>
<evidence type="ECO:0000313" key="5">
    <source>
        <dbReference type="Proteomes" id="UP000092993"/>
    </source>
</evidence>
<gene>
    <name evidence="4" type="primary">MCA1_0</name>
    <name evidence="4" type="ORF">A0H81_14396</name>
</gene>
<dbReference type="Gene3D" id="3.40.50.12660">
    <property type="match status" value="1"/>
</dbReference>
<dbReference type="InterPro" id="IPR011600">
    <property type="entry name" value="Pept_C14_caspase"/>
</dbReference>
<accession>A0A1C7LLC1</accession>
<feature type="region of interest" description="Disordered" evidence="2">
    <location>
        <begin position="439"/>
        <end position="462"/>
    </location>
</feature>
<proteinExistence type="inferred from homology"/>
<dbReference type="GO" id="GO:0005737">
    <property type="term" value="C:cytoplasm"/>
    <property type="evidence" value="ECO:0007669"/>
    <property type="project" value="TreeGrafter"/>
</dbReference>
<dbReference type="EMBL" id="LUGG01000043">
    <property type="protein sequence ID" value="OBZ65523.1"/>
    <property type="molecule type" value="Genomic_DNA"/>
</dbReference>
<evidence type="ECO:0000256" key="2">
    <source>
        <dbReference type="SAM" id="MobiDB-lite"/>
    </source>
</evidence>